<evidence type="ECO:0000313" key="1">
    <source>
        <dbReference type="EMBL" id="KAG5540652.1"/>
    </source>
</evidence>
<evidence type="ECO:0000313" key="2">
    <source>
        <dbReference type="Proteomes" id="UP000823749"/>
    </source>
</evidence>
<gene>
    <name evidence="1" type="ORF">RHGRI_020772</name>
</gene>
<keyword evidence="2" id="KW-1185">Reference proteome</keyword>
<dbReference type="Proteomes" id="UP000823749">
    <property type="component" value="Chromosome 7"/>
</dbReference>
<protein>
    <submittedName>
        <fullName evidence="1">Uncharacterized protein</fullName>
    </submittedName>
</protein>
<comment type="caution">
    <text evidence="1">The sequence shown here is derived from an EMBL/GenBank/DDBJ whole genome shotgun (WGS) entry which is preliminary data.</text>
</comment>
<dbReference type="EMBL" id="JACTNZ010000007">
    <property type="protein sequence ID" value="KAG5540652.1"/>
    <property type="molecule type" value="Genomic_DNA"/>
</dbReference>
<reference evidence="1" key="1">
    <citation type="submission" date="2020-08" db="EMBL/GenBank/DDBJ databases">
        <title>Plant Genome Project.</title>
        <authorList>
            <person name="Zhang R.-G."/>
        </authorList>
    </citation>
    <scope>NUCLEOTIDE SEQUENCE</scope>
    <source>
        <strain evidence="1">WSP0</strain>
        <tissue evidence="1">Leaf</tissue>
    </source>
</reference>
<proteinExistence type="predicted"/>
<dbReference type="AlphaFoldDB" id="A0AAV6JJI0"/>
<organism evidence="1 2">
    <name type="scientific">Rhododendron griersonianum</name>
    <dbReference type="NCBI Taxonomy" id="479676"/>
    <lineage>
        <taxon>Eukaryota</taxon>
        <taxon>Viridiplantae</taxon>
        <taxon>Streptophyta</taxon>
        <taxon>Embryophyta</taxon>
        <taxon>Tracheophyta</taxon>
        <taxon>Spermatophyta</taxon>
        <taxon>Magnoliopsida</taxon>
        <taxon>eudicotyledons</taxon>
        <taxon>Gunneridae</taxon>
        <taxon>Pentapetalae</taxon>
        <taxon>asterids</taxon>
        <taxon>Ericales</taxon>
        <taxon>Ericaceae</taxon>
        <taxon>Ericoideae</taxon>
        <taxon>Rhodoreae</taxon>
        <taxon>Rhododendron</taxon>
    </lineage>
</organism>
<accession>A0AAV6JJI0</accession>
<sequence>MSTWPTAKSGSKVAKSSSNGHVDRILKHGSRLFLCCHWLIGLSSVQDKRERLVVRRFKFEEQRLEQIQELEMAPWTRMKLLISFNMAPLSRSVICFTPHIYVDFLDDFTELHFSHHSCFLPIPFVGYIWILRGWRCCVTGCLY</sequence>
<name>A0AAV6JJI0_9ERIC</name>